<keyword evidence="3" id="KW-1185">Reference proteome</keyword>
<evidence type="ECO:0000256" key="1">
    <source>
        <dbReference type="SAM" id="MobiDB-lite"/>
    </source>
</evidence>
<dbReference type="EMBL" id="JAACJM010000231">
    <property type="protein sequence ID" value="KAF5336209.1"/>
    <property type="molecule type" value="Genomic_DNA"/>
</dbReference>
<organism evidence="2 3">
    <name type="scientific">Tetrapyrgos nigripes</name>
    <dbReference type="NCBI Taxonomy" id="182062"/>
    <lineage>
        <taxon>Eukaryota</taxon>
        <taxon>Fungi</taxon>
        <taxon>Dikarya</taxon>
        <taxon>Basidiomycota</taxon>
        <taxon>Agaricomycotina</taxon>
        <taxon>Agaricomycetes</taxon>
        <taxon>Agaricomycetidae</taxon>
        <taxon>Agaricales</taxon>
        <taxon>Marasmiineae</taxon>
        <taxon>Marasmiaceae</taxon>
        <taxon>Tetrapyrgos</taxon>
    </lineage>
</organism>
<sequence length="64" mass="6931">MSHHPSFDIHYTSFSPPSSSFTCPGPTPYPDFNVTPPAPFPYLNTNNPHPPPPPATSSLPPNMV</sequence>
<dbReference type="Proteomes" id="UP000559256">
    <property type="component" value="Unassembled WGS sequence"/>
</dbReference>
<reference evidence="2 3" key="1">
    <citation type="journal article" date="2020" name="ISME J.">
        <title>Uncovering the hidden diversity of litter-decomposition mechanisms in mushroom-forming fungi.</title>
        <authorList>
            <person name="Floudas D."/>
            <person name="Bentzer J."/>
            <person name="Ahren D."/>
            <person name="Johansson T."/>
            <person name="Persson P."/>
            <person name="Tunlid A."/>
        </authorList>
    </citation>
    <scope>NUCLEOTIDE SEQUENCE [LARGE SCALE GENOMIC DNA]</scope>
    <source>
        <strain evidence="2 3">CBS 291.85</strain>
    </source>
</reference>
<gene>
    <name evidence="2" type="ORF">D9758_017772</name>
</gene>
<feature type="compositionally biased region" description="Low complexity" evidence="1">
    <location>
        <begin position="12"/>
        <end position="24"/>
    </location>
</feature>
<evidence type="ECO:0000313" key="3">
    <source>
        <dbReference type="Proteomes" id="UP000559256"/>
    </source>
</evidence>
<accession>A0A8H5FGS0</accession>
<name>A0A8H5FGS0_9AGAR</name>
<protein>
    <submittedName>
        <fullName evidence="2">Uncharacterized protein</fullName>
    </submittedName>
</protein>
<dbReference type="AlphaFoldDB" id="A0A8H5FGS0"/>
<evidence type="ECO:0000313" key="2">
    <source>
        <dbReference type="EMBL" id="KAF5336209.1"/>
    </source>
</evidence>
<proteinExistence type="predicted"/>
<comment type="caution">
    <text evidence="2">The sequence shown here is derived from an EMBL/GenBank/DDBJ whole genome shotgun (WGS) entry which is preliminary data.</text>
</comment>
<feature type="region of interest" description="Disordered" evidence="1">
    <location>
        <begin position="1"/>
        <end position="64"/>
    </location>
</feature>